<keyword evidence="1" id="KW-0472">Membrane</keyword>
<reference evidence="2 3" key="1">
    <citation type="submission" date="2020-02" db="EMBL/GenBank/DDBJ databases">
        <authorList>
            <person name="Olsen N.S."/>
            <person name="Forero-Junco L."/>
            <person name="Kot W."/>
            <person name="Hansen L.H."/>
        </authorList>
    </citation>
    <scope>NUCLEOTIDE SEQUENCE [LARGE SCALE GENOMIC DNA]</scope>
</reference>
<dbReference type="PROSITE" id="PS51257">
    <property type="entry name" value="PROKAR_LIPOPROTEIN"/>
    <property type="match status" value="1"/>
</dbReference>
<evidence type="ECO:0000313" key="2">
    <source>
        <dbReference type="EMBL" id="QIO00907.1"/>
    </source>
</evidence>
<protein>
    <recommendedName>
        <fullName evidence="4">Lipoprotein</fullName>
    </recommendedName>
</protein>
<gene>
    <name evidence="2" type="ORF">bastian_147</name>
</gene>
<dbReference type="EMBL" id="MT074459">
    <property type="protein sequence ID" value="QIO00907.1"/>
    <property type="molecule type" value="Genomic_DNA"/>
</dbReference>
<evidence type="ECO:0000256" key="1">
    <source>
        <dbReference type="SAM" id="Phobius"/>
    </source>
</evidence>
<sequence>MSIFDKMLDMPMPKALLVMGVGSIIVIGATGCLLSWISNIEAEEMAKANCEQTQEMRVVSTIETGISSSGSVVTMPGQKIQFKYTCDDHPRWK</sequence>
<name>A0A6G8RHL0_9CAUD</name>
<evidence type="ECO:0008006" key="4">
    <source>
        <dbReference type="Google" id="ProtNLM"/>
    </source>
</evidence>
<keyword evidence="1" id="KW-0812">Transmembrane</keyword>
<feature type="transmembrane region" description="Helical" evidence="1">
    <location>
        <begin position="15"/>
        <end position="37"/>
    </location>
</feature>
<proteinExistence type="predicted"/>
<dbReference type="Proteomes" id="UP000502702">
    <property type="component" value="Segment"/>
</dbReference>
<evidence type="ECO:0000313" key="3">
    <source>
        <dbReference type="Proteomes" id="UP000502702"/>
    </source>
</evidence>
<keyword evidence="1" id="KW-1133">Transmembrane helix</keyword>
<accession>A0A6G8RHL0</accession>
<organism evidence="2 3">
    <name type="scientific">Salmonella phage bastian</name>
    <dbReference type="NCBI Taxonomy" id="2713279"/>
    <lineage>
        <taxon>Viruses</taxon>
        <taxon>Duplodnaviria</taxon>
        <taxon>Heunggongvirae</taxon>
        <taxon>Uroviricota</taxon>
        <taxon>Caudoviricetes</taxon>
        <taxon>Demerecviridae</taxon>
        <taxon>Markadamsvirinae</taxon>
        <taxon>Epseptimavirus</taxon>
        <taxon>Epseptimavirus bastian</taxon>
    </lineage>
</organism>
<keyword evidence="3" id="KW-1185">Reference proteome</keyword>